<reference evidence="2 3" key="1">
    <citation type="submission" date="2024-01" db="EMBL/GenBank/DDBJ databases">
        <title>Genome mining of biosynthetic gene clusters to explore secondary metabolites of Streptomyces sp.</title>
        <authorList>
            <person name="Baig A."/>
            <person name="Ajitkumar Shintre N."/>
            <person name="Kumar H."/>
            <person name="Anbarasu A."/>
            <person name="Ramaiah S."/>
        </authorList>
    </citation>
    <scope>NUCLEOTIDE SEQUENCE [LARGE SCALE GENOMIC DNA]</scope>
    <source>
        <strain evidence="2 3">A01</strain>
    </source>
</reference>
<comment type="caution">
    <text evidence="2">The sequence shown here is derived from an EMBL/GenBank/DDBJ whole genome shotgun (WGS) entry which is preliminary data.</text>
</comment>
<feature type="region of interest" description="Disordered" evidence="1">
    <location>
        <begin position="1"/>
        <end position="30"/>
    </location>
</feature>
<keyword evidence="3" id="KW-1185">Reference proteome</keyword>
<organism evidence="2 3">
    <name type="scientific">Nocardiopsis alba</name>
    <dbReference type="NCBI Taxonomy" id="53437"/>
    <lineage>
        <taxon>Bacteria</taxon>
        <taxon>Bacillati</taxon>
        <taxon>Actinomycetota</taxon>
        <taxon>Actinomycetes</taxon>
        <taxon>Streptosporangiales</taxon>
        <taxon>Nocardiopsidaceae</taxon>
        <taxon>Nocardiopsis</taxon>
    </lineage>
</organism>
<gene>
    <name evidence="2" type="ORF">VSQ78_01970</name>
</gene>
<evidence type="ECO:0000313" key="3">
    <source>
        <dbReference type="Proteomes" id="UP001585053"/>
    </source>
</evidence>
<dbReference type="Proteomes" id="UP001585053">
    <property type="component" value="Unassembled WGS sequence"/>
</dbReference>
<evidence type="ECO:0000313" key="2">
    <source>
        <dbReference type="EMBL" id="MFB8766450.1"/>
    </source>
</evidence>
<accession>A0ABV5DPE2</accession>
<sequence length="95" mass="10857">MITNDLDSPIQHWTGAYPDEPSGAEIPSYSTKPGASIEVRLTYEELGFPWGIWPISHWAPASCRDDLYLIVEAEDRRRFVHEPPLCDDGRWVISE</sequence>
<name>A0ABV5DPE2_9ACTN</name>
<evidence type="ECO:0000256" key="1">
    <source>
        <dbReference type="SAM" id="MobiDB-lite"/>
    </source>
</evidence>
<proteinExistence type="predicted"/>
<dbReference type="EMBL" id="JAYMRS010000001">
    <property type="protein sequence ID" value="MFB8766450.1"/>
    <property type="molecule type" value="Genomic_DNA"/>
</dbReference>
<dbReference type="RefSeq" id="WP_357223878.1">
    <property type="nucleotide sequence ID" value="NZ_JAYMRS010000001.1"/>
</dbReference>
<protein>
    <submittedName>
        <fullName evidence="2">Uncharacterized protein</fullName>
    </submittedName>
</protein>